<feature type="region of interest" description="Disordered" evidence="2">
    <location>
        <begin position="1"/>
        <end position="97"/>
    </location>
</feature>
<feature type="compositionally biased region" description="Low complexity" evidence="2">
    <location>
        <begin position="496"/>
        <end position="511"/>
    </location>
</feature>
<feature type="compositionally biased region" description="Low complexity" evidence="2">
    <location>
        <begin position="27"/>
        <end position="49"/>
    </location>
</feature>
<protein>
    <submittedName>
        <fullName evidence="3">Uncharacterized protein</fullName>
    </submittedName>
</protein>
<dbReference type="EMBL" id="QXGF01002335">
    <property type="protein sequence ID" value="KAE8925135.1"/>
    <property type="molecule type" value="Genomic_DNA"/>
</dbReference>
<accession>A0A6A3DVP0</accession>
<keyword evidence="1" id="KW-0175">Coiled coil</keyword>
<evidence type="ECO:0000313" key="4">
    <source>
        <dbReference type="Proteomes" id="UP000429523"/>
    </source>
</evidence>
<evidence type="ECO:0000313" key="3">
    <source>
        <dbReference type="EMBL" id="KAE8925135.1"/>
    </source>
</evidence>
<feature type="compositionally biased region" description="Low complexity" evidence="2">
    <location>
        <begin position="473"/>
        <end position="487"/>
    </location>
</feature>
<sequence>MSDNVIAAEQLSASSAGDDGQAPTLQGTPAALATSASSTTASGTAQGGISDSGVTSAGMGGSTSVPTTSNALSAASSSTTATTSGPSSISATSGATGTSLTLPAATSTLLAVSGASAPLTPMPAALLQLAAAAGESAATPLVTSTLQSTSTVQYTPALGVLTQPVPRLGAGVLPAPSVAQVPASIYDIRRGETLVGMPDGLAHSAPVPHFSEEELARLRALGSADAELLQANPLRPVNFSDAHVRLAAEREMLALVRCYGVESFTARVMNTTRLLQLATQLILVLEAQPTTQADSRTLISMLRTECAGLVSALSKEREAHAATSQSLADERSQSQQQASAATTLVEADALKSEVNKLKSVAGRLSSEKSDLQDQLLIVTNNFAELQRKHNATLRHVGDLEARLSSASAFSPDKLMDFIAGGVTLGGHWKRLHQLLRLYRDGSPIPPAFRTSIQVSARDEDTDDVGPYVLQADSRSSSRSAGSLSPASTTPKPVQPATPSSASSATPKSTISFRDKPVRQARRLSLTGSPSKGSPSRGAGADQPNPAPIDITGSAPSTPRGTRLMRLSDRLKLQLRPSFLRQLKVRALKRSPDQVSLVCARRAVPAPFSWDKIRADIRELLLAGESFWDAVAEARKSHMLHDRFGKRVLVDMLVSATYWQALDRTLWMNFVPEGFYHAAQEKLEDPVMTEVPELWEPLPIKLAPGSPDSSLSWLHSSDEDDDKFDQTYHGKSNVPSGLASAGSKSSASGKRPRGPSSAGKGSATKVAKTSTQSSAGSTSRPKAKLPAPLPDDGVIEPPKKGSWCNYGIKVQALNRQTMGFPSYMPVQPLLQHLHVRWVPIECWELMQTCPWDGMWQQRISTLVFFKYSEMSPEMTEMITLILDFMSRWRREYWEWYHWVTMDPDFDYYRTQELRAIPELADMYRDRKDRHSDFDNHRKKMMAEVEKSPGYSDRIWFEPGLWVVPQNPCYWITGDAELQISLQDQLVSVDDLEPARTQWVTASLKMYF</sequence>
<evidence type="ECO:0000256" key="1">
    <source>
        <dbReference type="SAM" id="Coils"/>
    </source>
</evidence>
<dbReference type="AlphaFoldDB" id="A0A6A3DVP0"/>
<gene>
    <name evidence="3" type="ORF">PF009_g24648</name>
</gene>
<feature type="coiled-coil region" evidence="1">
    <location>
        <begin position="347"/>
        <end position="388"/>
    </location>
</feature>
<feature type="region of interest" description="Disordered" evidence="2">
    <location>
        <begin position="721"/>
        <end position="795"/>
    </location>
</feature>
<dbReference type="Proteomes" id="UP000429523">
    <property type="component" value="Unassembled WGS sequence"/>
</dbReference>
<feature type="compositionally biased region" description="Low complexity" evidence="2">
    <location>
        <begin position="66"/>
        <end position="97"/>
    </location>
</feature>
<feature type="compositionally biased region" description="Polar residues" evidence="2">
    <location>
        <begin position="766"/>
        <end position="779"/>
    </location>
</feature>
<feature type="region of interest" description="Disordered" evidence="2">
    <location>
        <begin position="451"/>
        <end position="561"/>
    </location>
</feature>
<organism evidence="3 4">
    <name type="scientific">Phytophthora fragariae</name>
    <dbReference type="NCBI Taxonomy" id="53985"/>
    <lineage>
        <taxon>Eukaryota</taxon>
        <taxon>Sar</taxon>
        <taxon>Stramenopiles</taxon>
        <taxon>Oomycota</taxon>
        <taxon>Peronosporomycetes</taxon>
        <taxon>Peronosporales</taxon>
        <taxon>Peronosporaceae</taxon>
        <taxon>Phytophthora</taxon>
    </lineage>
</organism>
<feature type="compositionally biased region" description="Low complexity" evidence="2">
    <location>
        <begin position="735"/>
        <end position="748"/>
    </location>
</feature>
<comment type="caution">
    <text evidence="3">The sequence shown here is derived from an EMBL/GenBank/DDBJ whole genome shotgun (WGS) entry which is preliminary data.</text>
</comment>
<proteinExistence type="predicted"/>
<name>A0A6A3DVP0_9STRA</name>
<reference evidence="3 4" key="1">
    <citation type="submission" date="2018-08" db="EMBL/GenBank/DDBJ databases">
        <title>Genomic investigation of the strawberry pathogen Phytophthora fragariae indicates pathogenicity is determined by transcriptional variation in three key races.</title>
        <authorList>
            <person name="Adams T.M."/>
            <person name="Armitage A.D."/>
            <person name="Sobczyk M.K."/>
            <person name="Bates H.J."/>
            <person name="Dunwell J.M."/>
            <person name="Nellist C.F."/>
            <person name="Harrison R.J."/>
        </authorList>
    </citation>
    <scope>NUCLEOTIDE SEQUENCE [LARGE SCALE GENOMIC DNA]</scope>
    <source>
        <strain evidence="3 4">NOV-9</strain>
    </source>
</reference>
<feature type="region of interest" description="Disordered" evidence="2">
    <location>
        <begin position="321"/>
        <end position="340"/>
    </location>
</feature>
<evidence type="ECO:0000256" key="2">
    <source>
        <dbReference type="SAM" id="MobiDB-lite"/>
    </source>
</evidence>